<dbReference type="Gene3D" id="1.25.40.370">
    <property type="match status" value="1"/>
</dbReference>
<dbReference type="STRING" id="1173020.Cha6605_3417"/>
<gene>
    <name evidence="3" type="ORF">Cha6605_3417</name>
</gene>
<accession>K9UIE0</accession>
<dbReference type="OrthoDB" id="5621943at2"/>
<dbReference type="InterPro" id="IPR036388">
    <property type="entry name" value="WH-like_DNA-bd_sf"/>
</dbReference>
<dbReference type="KEGG" id="cmp:Cha6605_3417"/>
<evidence type="ECO:0000256" key="1">
    <source>
        <dbReference type="ARBA" id="ARBA00022703"/>
    </source>
</evidence>
<evidence type="ECO:0000313" key="4">
    <source>
        <dbReference type="Proteomes" id="UP000010366"/>
    </source>
</evidence>
<dbReference type="eggNOG" id="COG3903">
    <property type="taxonomic scope" value="Bacteria"/>
</dbReference>
<dbReference type="HOGENOM" id="CLU_462095_0_0_3"/>
<dbReference type="SUPFAM" id="SSF52540">
    <property type="entry name" value="P-loop containing nucleoside triphosphate hydrolases"/>
    <property type="match status" value="1"/>
</dbReference>
<dbReference type="Pfam" id="PF00931">
    <property type="entry name" value="NB-ARC"/>
    <property type="match status" value="1"/>
</dbReference>
<dbReference type="RefSeq" id="WP_015160547.1">
    <property type="nucleotide sequence ID" value="NC_019697.1"/>
</dbReference>
<dbReference type="AlphaFoldDB" id="K9UIE0"/>
<organism evidence="3 4">
    <name type="scientific">Chamaesiphon minutus (strain ATCC 27169 / PCC 6605)</name>
    <dbReference type="NCBI Taxonomy" id="1173020"/>
    <lineage>
        <taxon>Bacteria</taxon>
        <taxon>Bacillati</taxon>
        <taxon>Cyanobacteriota</taxon>
        <taxon>Cyanophyceae</taxon>
        <taxon>Gomontiellales</taxon>
        <taxon>Chamaesiphonaceae</taxon>
        <taxon>Chamaesiphon</taxon>
    </lineage>
</organism>
<dbReference type="EMBL" id="CP003600">
    <property type="protein sequence ID" value="AFY94413.1"/>
    <property type="molecule type" value="Genomic_DNA"/>
</dbReference>
<keyword evidence="4" id="KW-1185">Reference proteome</keyword>
<dbReference type="Proteomes" id="UP000010366">
    <property type="component" value="Chromosome"/>
</dbReference>
<dbReference type="PRINTS" id="PR00364">
    <property type="entry name" value="DISEASERSIST"/>
</dbReference>
<dbReference type="InterPro" id="IPR002182">
    <property type="entry name" value="NB-ARC"/>
</dbReference>
<feature type="domain" description="NB-ARC" evidence="2">
    <location>
        <begin position="76"/>
        <end position="212"/>
    </location>
</feature>
<dbReference type="PATRIC" id="fig|1173020.3.peg.3927"/>
<protein>
    <submittedName>
        <fullName evidence="3">Putative ATPase</fullName>
    </submittedName>
</protein>
<dbReference type="PANTHER" id="PTHR22845:SF5">
    <property type="entry name" value="APOPTOTIC PROTEASE-ACTIVATING FACTOR 1"/>
    <property type="match status" value="1"/>
</dbReference>
<name>K9UIE0_CHAP6</name>
<sequence length="590" mass="65633">MQQDNRDNATGFQIDADNSTVYAGINHVYQSSRPPKCIPFQALALPKDYVDRPEIRQLIKSKSLDSLPSKAGILAVSVIYGMGGVGKSVIAAALAHDIEVQSVFVDGVLWVTLGQSPDLLPCLYAWVQSLGDYDFKPTNIDSTSSHLRSLLRDKKILLVVDDAWNNDSVVPFLVGGEGCRVLVTTREADILDAERIEMDVMSQSEALDLLMSRAKIQSLADLTAEEIKQSQRLIDVLGGLPLAVDLAGAQIADGMSWSELLEDLEAEIAYLESLDRPNFGGERNDKNRKRLSLKASLNLSLKLLTAEQLQQFAWLGVLPEDVSIQPEMVATLWYMPIKKAGAVLRTFRAKALLLSGVEGVRKGSSYRIHDLMHDLARGLLTSAGEKDIPGLELEWNDTHGILLDRYRQQTTEGQWHTLPDDGYIHAHLAWHLEKAGRSDELHLLLQKVTTRGRNAWYEACLSLGQNAIFVTDLGRAWQLAEEMYQRDTSQSIGLQVRYALIFSSLNSLAVNIPSQLMAALVKKEKWSPNQAWIYARQSIKSHSNSEMIRDLAPFLPPMLLSEALVIMSEFQDDAQNLSSMRLCLIIKSSL</sequence>
<reference evidence="3 4" key="1">
    <citation type="submission" date="2012-05" db="EMBL/GenBank/DDBJ databases">
        <title>Finished chromosome of genome of Chamaesiphon sp. PCC 6605.</title>
        <authorList>
            <consortium name="US DOE Joint Genome Institute"/>
            <person name="Gugger M."/>
            <person name="Coursin T."/>
            <person name="Rippka R."/>
            <person name="Tandeau De Marsac N."/>
            <person name="Huntemann M."/>
            <person name="Wei C.-L."/>
            <person name="Han J."/>
            <person name="Detter J.C."/>
            <person name="Han C."/>
            <person name="Tapia R."/>
            <person name="Chen A."/>
            <person name="Kyrpides N."/>
            <person name="Mavromatis K."/>
            <person name="Markowitz V."/>
            <person name="Szeto E."/>
            <person name="Ivanova N."/>
            <person name="Pagani I."/>
            <person name="Pati A."/>
            <person name="Goodwin L."/>
            <person name="Nordberg H.P."/>
            <person name="Cantor M.N."/>
            <person name="Hua S.X."/>
            <person name="Woyke T."/>
            <person name="Kerfeld C.A."/>
        </authorList>
    </citation>
    <scope>NUCLEOTIDE SEQUENCE [LARGE SCALE GENOMIC DNA]</scope>
    <source>
        <strain evidence="4">ATCC 27169 / PCC 6605</strain>
    </source>
</reference>
<dbReference type="Gene3D" id="1.10.10.10">
    <property type="entry name" value="Winged helix-like DNA-binding domain superfamily/Winged helix DNA-binding domain"/>
    <property type="match status" value="1"/>
</dbReference>
<evidence type="ECO:0000313" key="3">
    <source>
        <dbReference type="EMBL" id="AFY94413.1"/>
    </source>
</evidence>
<proteinExistence type="predicted"/>
<dbReference type="GO" id="GO:0043531">
    <property type="term" value="F:ADP binding"/>
    <property type="evidence" value="ECO:0007669"/>
    <property type="project" value="InterPro"/>
</dbReference>
<keyword evidence="1" id="KW-0053">Apoptosis</keyword>
<dbReference type="Gene3D" id="3.40.50.300">
    <property type="entry name" value="P-loop containing nucleotide triphosphate hydrolases"/>
    <property type="match status" value="1"/>
</dbReference>
<dbReference type="PANTHER" id="PTHR22845">
    <property type="entry name" value="APOPTOTIC PROTEASE-ACTIVATING FACTOR 1"/>
    <property type="match status" value="1"/>
</dbReference>
<evidence type="ECO:0000259" key="2">
    <source>
        <dbReference type="Pfam" id="PF00931"/>
    </source>
</evidence>
<dbReference type="InterPro" id="IPR027417">
    <property type="entry name" value="P-loop_NTPase"/>
</dbReference>
<dbReference type="GO" id="GO:0005829">
    <property type="term" value="C:cytosol"/>
    <property type="evidence" value="ECO:0007669"/>
    <property type="project" value="UniProtKB-ARBA"/>
</dbReference>